<accession>A0ABW1S1B3</accession>
<dbReference type="Gene3D" id="3.40.1440.10">
    <property type="entry name" value="GIY-YIG endonuclease"/>
    <property type="match status" value="1"/>
</dbReference>
<sequence>MDTNRKQQLRQAYKMAPTYYGVIQIENKRNHKIYLDTAANLHNRWAFYQLNLNKDFYRNTPLQADWDAQAGEDFEYTVLWKKETTDVLNMRQTLKDLKAKWYRDLQPFDDRGYNRRPKDWEESND</sequence>
<name>A0ABW1S1B3_9LACO</name>
<evidence type="ECO:0000313" key="2">
    <source>
        <dbReference type="Proteomes" id="UP001596282"/>
    </source>
</evidence>
<keyword evidence="2" id="KW-1185">Reference proteome</keyword>
<proteinExistence type="predicted"/>
<dbReference type="Proteomes" id="UP001596282">
    <property type="component" value="Unassembled WGS sequence"/>
</dbReference>
<dbReference type="InterPro" id="IPR035901">
    <property type="entry name" value="GIY-YIG_endonuc_sf"/>
</dbReference>
<reference evidence="2" key="1">
    <citation type="journal article" date="2019" name="Int. J. Syst. Evol. Microbiol.">
        <title>The Global Catalogue of Microorganisms (GCM) 10K type strain sequencing project: providing services to taxonomists for standard genome sequencing and annotation.</title>
        <authorList>
            <consortium name="The Broad Institute Genomics Platform"/>
            <consortium name="The Broad Institute Genome Sequencing Center for Infectious Disease"/>
            <person name="Wu L."/>
            <person name="Ma J."/>
        </authorList>
    </citation>
    <scope>NUCLEOTIDE SEQUENCE [LARGE SCALE GENOMIC DNA]</scope>
    <source>
        <strain evidence="2">CCM 8933</strain>
    </source>
</reference>
<comment type="caution">
    <text evidence="1">The sequence shown here is derived from an EMBL/GenBank/DDBJ whole genome shotgun (WGS) entry which is preliminary data.</text>
</comment>
<dbReference type="RefSeq" id="WP_137628684.1">
    <property type="nucleotide sequence ID" value="NZ_BJDJ01000011.1"/>
</dbReference>
<dbReference type="EMBL" id="JBHSSC010000039">
    <property type="protein sequence ID" value="MFC6181553.1"/>
    <property type="molecule type" value="Genomic_DNA"/>
</dbReference>
<dbReference type="SUPFAM" id="SSF82771">
    <property type="entry name" value="GIY-YIG endonuclease"/>
    <property type="match status" value="1"/>
</dbReference>
<dbReference type="CDD" id="cd10451">
    <property type="entry name" value="GIY-YIG_LuxR_like"/>
    <property type="match status" value="1"/>
</dbReference>
<evidence type="ECO:0000313" key="1">
    <source>
        <dbReference type="EMBL" id="MFC6181553.1"/>
    </source>
</evidence>
<gene>
    <name evidence="1" type="ORF">ACFP5Y_09995</name>
</gene>
<organism evidence="1 2">
    <name type="scientific">Lactiplantibacillus daowaiensis</name>
    <dbReference type="NCBI Taxonomy" id="2559918"/>
    <lineage>
        <taxon>Bacteria</taxon>
        <taxon>Bacillati</taxon>
        <taxon>Bacillota</taxon>
        <taxon>Bacilli</taxon>
        <taxon>Lactobacillales</taxon>
        <taxon>Lactobacillaceae</taxon>
        <taxon>Lactiplantibacillus</taxon>
    </lineage>
</organism>
<protein>
    <submittedName>
        <fullName evidence="1">GIY-YIG nuclease family protein</fullName>
    </submittedName>
</protein>